<feature type="region of interest" description="Disordered" evidence="3">
    <location>
        <begin position="224"/>
        <end position="287"/>
    </location>
</feature>
<dbReference type="Gene3D" id="3.10.450.50">
    <property type="match status" value="1"/>
</dbReference>
<evidence type="ECO:0000259" key="4">
    <source>
        <dbReference type="PROSITE" id="PS50102"/>
    </source>
</evidence>
<dbReference type="AlphaFoldDB" id="A0AAD7LNT6"/>
<reference evidence="6" key="1">
    <citation type="journal article" date="2023" name="Science">
        <title>Elucidation of the pathway for biosynthesis of saponin adjuvants from the soapbark tree.</title>
        <authorList>
            <person name="Reed J."/>
            <person name="Orme A."/>
            <person name="El-Demerdash A."/>
            <person name="Owen C."/>
            <person name="Martin L.B.B."/>
            <person name="Misra R.C."/>
            <person name="Kikuchi S."/>
            <person name="Rejzek M."/>
            <person name="Martin A.C."/>
            <person name="Harkess A."/>
            <person name="Leebens-Mack J."/>
            <person name="Louveau T."/>
            <person name="Stephenson M.J."/>
            <person name="Osbourn A."/>
        </authorList>
    </citation>
    <scope>NUCLEOTIDE SEQUENCE</scope>
    <source>
        <strain evidence="6">S10</strain>
    </source>
</reference>
<feature type="compositionally biased region" description="Basic and acidic residues" evidence="3">
    <location>
        <begin position="365"/>
        <end position="378"/>
    </location>
</feature>
<feature type="compositionally biased region" description="Polar residues" evidence="3">
    <location>
        <begin position="448"/>
        <end position="461"/>
    </location>
</feature>
<dbReference type="InterPro" id="IPR000504">
    <property type="entry name" value="RRM_dom"/>
</dbReference>
<dbReference type="InterPro" id="IPR032710">
    <property type="entry name" value="NTF2-like_dom_sf"/>
</dbReference>
<dbReference type="InterPro" id="IPR039539">
    <property type="entry name" value="Ras_GTPase_bind_prot"/>
</dbReference>
<dbReference type="PROSITE" id="PS50177">
    <property type="entry name" value="NTF2_DOMAIN"/>
    <property type="match status" value="1"/>
</dbReference>
<feature type="compositionally biased region" description="Polar residues" evidence="3">
    <location>
        <begin position="246"/>
        <end position="260"/>
    </location>
</feature>
<dbReference type="EMBL" id="JARAOO010000007">
    <property type="protein sequence ID" value="KAJ7961584.1"/>
    <property type="molecule type" value="Genomic_DNA"/>
</dbReference>
<feature type="compositionally biased region" description="Acidic residues" evidence="3">
    <location>
        <begin position="180"/>
        <end position="194"/>
    </location>
</feature>
<evidence type="ECO:0000259" key="5">
    <source>
        <dbReference type="PROSITE" id="PS50177"/>
    </source>
</evidence>
<dbReference type="PANTHER" id="PTHR10693">
    <property type="entry name" value="RAS GTPASE-ACTIVATING PROTEIN-BINDING PROTEIN"/>
    <property type="match status" value="1"/>
</dbReference>
<proteinExistence type="predicted"/>
<evidence type="ECO:0000256" key="1">
    <source>
        <dbReference type="ARBA" id="ARBA00022884"/>
    </source>
</evidence>
<dbReference type="SUPFAM" id="SSF54928">
    <property type="entry name" value="RNA-binding domain, RBD"/>
    <property type="match status" value="1"/>
</dbReference>
<dbReference type="GO" id="GO:1990904">
    <property type="term" value="C:ribonucleoprotein complex"/>
    <property type="evidence" value="ECO:0007669"/>
    <property type="project" value="TreeGrafter"/>
</dbReference>
<dbReference type="FunFam" id="3.10.450.50:FF:000003">
    <property type="entry name" value="Nuclear transport factor 2 family protein"/>
    <property type="match status" value="1"/>
</dbReference>
<dbReference type="InterPro" id="IPR002075">
    <property type="entry name" value="NTF2_dom"/>
</dbReference>
<gene>
    <name evidence="6" type="ORF">O6P43_016912</name>
</gene>
<evidence type="ECO:0000313" key="7">
    <source>
        <dbReference type="Proteomes" id="UP001163823"/>
    </source>
</evidence>
<feature type="compositionally biased region" description="Polar residues" evidence="3">
    <location>
        <begin position="268"/>
        <end position="282"/>
    </location>
</feature>
<dbReference type="Proteomes" id="UP001163823">
    <property type="component" value="Chromosome 7"/>
</dbReference>
<dbReference type="SMART" id="SM00360">
    <property type="entry name" value="RRM"/>
    <property type="match status" value="1"/>
</dbReference>
<feature type="compositionally biased region" description="Low complexity" evidence="3">
    <location>
        <begin position="225"/>
        <end position="241"/>
    </location>
</feature>
<dbReference type="CDD" id="cd00780">
    <property type="entry name" value="NTF2"/>
    <property type="match status" value="1"/>
</dbReference>
<dbReference type="InterPro" id="IPR018222">
    <property type="entry name" value="Nuclear_transport_factor_2_euk"/>
</dbReference>
<dbReference type="PROSITE" id="PS50102">
    <property type="entry name" value="RRM"/>
    <property type="match status" value="1"/>
</dbReference>
<protein>
    <submittedName>
        <fullName evidence="6">Ras GTPase-activating protein-binding protein 2</fullName>
    </submittedName>
</protein>
<dbReference type="GO" id="GO:0003729">
    <property type="term" value="F:mRNA binding"/>
    <property type="evidence" value="ECO:0007669"/>
    <property type="project" value="TreeGrafter"/>
</dbReference>
<dbReference type="CDD" id="cd00590">
    <property type="entry name" value="RRM_SF"/>
    <property type="match status" value="1"/>
</dbReference>
<feature type="region of interest" description="Disordered" evidence="3">
    <location>
        <begin position="365"/>
        <end position="467"/>
    </location>
</feature>
<evidence type="ECO:0000313" key="6">
    <source>
        <dbReference type="EMBL" id="KAJ7961584.1"/>
    </source>
</evidence>
<feature type="region of interest" description="Disordered" evidence="3">
    <location>
        <begin position="155"/>
        <end position="211"/>
    </location>
</feature>
<evidence type="ECO:0000256" key="2">
    <source>
        <dbReference type="PROSITE-ProRule" id="PRU00176"/>
    </source>
</evidence>
<feature type="domain" description="NTF2" evidence="5">
    <location>
        <begin position="3"/>
        <end position="122"/>
    </location>
</feature>
<keyword evidence="1 2" id="KW-0694">RNA-binding</keyword>
<organism evidence="6 7">
    <name type="scientific">Quillaja saponaria</name>
    <name type="common">Soap bark tree</name>
    <dbReference type="NCBI Taxonomy" id="32244"/>
    <lineage>
        <taxon>Eukaryota</taxon>
        <taxon>Viridiplantae</taxon>
        <taxon>Streptophyta</taxon>
        <taxon>Embryophyta</taxon>
        <taxon>Tracheophyta</taxon>
        <taxon>Spermatophyta</taxon>
        <taxon>Magnoliopsida</taxon>
        <taxon>eudicotyledons</taxon>
        <taxon>Gunneridae</taxon>
        <taxon>Pentapetalae</taxon>
        <taxon>rosids</taxon>
        <taxon>fabids</taxon>
        <taxon>Fabales</taxon>
        <taxon>Quillajaceae</taxon>
        <taxon>Quillaja</taxon>
    </lineage>
</organism>
<evidence type="ECO:0000256" key="3">
    <source>
        <dbReference type="SAM" id="MobiDB-lite"/>
    </source>
</evidence>
<dbReference type="SUPFAM" id="SSF54427">
    <property type="entry name" value="NTF2-like"/>
    <property type="match status" value="1"/>
</dbReference>
<feature type="compositionally biased region" description="Polar residues" evidence="3">
    <location>
        <begin position="425"/>
        <end position="438"/>
    </location>
</feature>
<dbReference type="Pfam" id="PF02136">
    <property type="entry name" value="NTF2"/>
    <property type="match status" value="1"/>
</dbReference>
<feature type="domain" description="RRM" evidence="4">
    <location>
        <begin position="292"/>
        <end position="367"/>
    </location>
</feature>
<dbReference type="InterPro" id="IPR012677">
    <property type="entry name" value="Nucleotide-bd_a/b_plait_sf"/>
</dbReference>
<dbReference type="KEGG" id="qsa:O6P43_016912"/>
<name>A0AAD7LNT6_QUISA</name>
<comment type="caution">
    <text evidence="6">The sequence shown here is derived from an EMBL/GenBank/DDBJ whole genome shotgun (WGS) entry which is preliminary data.</text>
</comment>
<dbReference type="Pfam" id="PF00076">
    <property type="entry name" value="RRM_1"/>
    <property type="match status" value="1"/>
</dbReference>
<dbReference type="GO" id="GO:0005829">
    <property type="term" value="C:cytosol"/>
    <property type="evidence" value="ECO:0007669"/>
    <property type="project" value="TreeGrafter"/>
</dbReference>
<dbReference type="InterPro" id="IPR035979">
    <property type="entry name" value="RBD_domain_sf"/>
</dbReference>
<sequence>MEVGNAFVHQYYLILHQSPGLVHRFYQDISKLGRHGEDGVMGTTTTMHAINEKILSLGYGDMTVEITSVDAQESYNKGVLVLVTGYMTGKDVTDNIRRKFTQSFFLAPQDKGYFVLNDVFRYVDDNGTQGSVNDVETPVAPDHDPSVQEIHISEKTTEAADDVDGGEVYNPSENGKASIEEEDTPVPDVVDENPVESQVVAESTSGIEETPKKSYASIVKVMKESATPSSVSTASSLRSALKSQEKQGTTSQKSQEQQGTIAPPPVNVSETPISSTNPNENGKNQEDEANGYSIYIKGLPLNATPALLENEFKKFGPIKSGGIQVRVNKGFCFGFVEFEVESAVHSAIEASPILINGRHVVVEEKKSTNRGNSRDRFPSGRVAGYRNEGGRGRGSFGNGRSFGRSDFIGRSEFGNRNGHRGGFSNRGNDGYQRSDQMGSNGGRVNRTGGFSVNSTAKTTASRVPAPA</sequence>
<dbReference type="PANTHER" id="PTHR10693:SF20">
    <property type="entry name" value="AT27578P"/>
    <property type="match status" value="1"/>
</dbReference>
<keyword evidence="7" id="KW-1185">Reference proteome</keyword>
<accession>A0AAD7LNT6</accession>
<dbReference type="Gene3D" id="3.30.70.330">
    <property type="match status" value="1"/>
</dbReference>